<dbReference type="PROSITE" id="PS50893">
    <property type="entry name" value="ABC_TRANSPORTER_2"/>
    <property type="match status" value="1"/>
</dbReference>
<evidence type="ECO:0000256" key="3">
    <source>
        <dbReference type="ARBA" id="ARBA00022741"/>
    </source>
</evidence>
<evidence type="ECO:0000313" key="8">
    <source>
        <dbReference type="Proteomes" id="UP000317716"/>
    </source>
</evidence>
<reference evidence="7 8" key="1">
    <citation type="journal article" date="2019" name="Nat. Microbiol.">
        <title>Mediterranean grassland soil C-N compound turnover is dependent on rainfall and depth, and is mediated by genomically divergent microorganisms.</title>
        <authorList>
            <person name="Diamond S."/>
            <person name="Andeer P.F."/>
            <person name="Li Z."/>
            <person name="Crits-Christoph A."/>
            <person name="Burstein D."/>
            <person name="Anantharaman K."/>
            <person name="Lane K.R."/>
            <person name="Thomas B.C."/>
            <person name="Pan C."/>
            <person name="Northen T.R."/>
            <person name="Banfield J.F."/>
        </authorList>
    </citation>
    <scope>NUCLEOTIDE SEQUENCE [LARGE SCALE GENOMIC DNA]</scope>
    <source>
        <strain evidence="7">WS_2</strain>
    </source>
</reference>
<protein>
    <submittedName>
        <fullName evidence="7">ABC transporter ATP-binding protein</fullName>
    </submittedName>
</protein>
<keyword evidence="4 7" id="KW-0067">ATP-binding</keyword>
<dbReference type="InterPro" id="IPR003439">
    <property type="entry name" value="ABC_transporter-like_ATP-bd"/>
</dbReference>
<evidence type="ECO:0000259" key="6">
    <source>
        <dbReference type="PROSITE" id="PS50893"/>
    </source>
</evidence>
<dbReference type="CDD" id="cd03230">
    <property type="entry name" value="ABC_DR_subfamily_A"/>
    <property type="match status" value="1"/>
</dbReference>
<evidence type="ECO:0000256" key="4">
    <source>
        <dbReference type="ARBA" id="ARBA00022840"/>
    </source>
</evidence>
<dbReference type="GO" id="GO:0005524">
    <property type="term" value="F:ATP binding"/>
    <property type="evidence" value="ECO:0007669"/>
    <property type="project" value="UniProtKB-KW"/>
</dbReference>
<dbReference type="EMBL" id="VBOS01000368">
    <property type="protein sequence ID" value="TMQ51586.1"/>
    <property type="molecule type" value="Genomic_DNA"/>
</dbReference>
<dbReference type="Gene3D" id="3.40.50.300">
    <property type="entry name" value="P-loop containing nucleotide triphosphate hydrolases"/>
    <property type="match status" value="1"/>
</dbReference>
<dbReference type="Pfam" id="PF00005">
    <property type="entry name" value="ABC_tran"/>
    <property type="match status" value="1"/>
</dbReference>
<dbReference type="PANTHER" id="PTHR43335">
    <property type="entry name" value="ABC TRANSPORTER, ATP-BINDING PROTEIN"/>
    <property type="match status" value="1"/>
</dbReference>
<dbReference type="SMART" id="SM00382">
    <property type="entry name" value="AAA"/>
    <property type="match status" value="1"/>
</dbReference>
<feature type="domain" description="ABC transporter" evidence="6">
    <location>
        <begin position="269"/>
        <end position="495"/>
    </location>
</feature>
<dbReference type="PANTHER" id="PTHR43335:SF4">
    <property type="entry name" value="ABC TRANSPORTER, ATP-BINDING PROTEIN"/>
    <property type="match status" value="1"/>
</dbReference>
<dbReference type="AlphaFoldDB" id="A0A538SJP0"/>
<sequence>MSPAYFVAALSSVLYGSSDFAGGVAAKRAPALIVTWFSGLGRRGRRVRRRRRVAHLLLARPRAGERGIADLLRRGDQRAGPGGRAAGRAPHGARLDRGGARRDLDPAAHPDRRRRGSAHPGQLATHRAGRDPDRARRRVVPGLRRAHIFPRGIPPAGARALRRDRRAVARRARHAPPAPPARGRVARGIHGGRARFGGQRRLLPRRAGGADGAGCCERVARPRDHRAPRARDPRRALERLAAPGAGAGARSGRVHLAGVSATLRPMVALDVAGLTKRYGAVRALEQVSFSVAPGEIFGYLGPNGAGKTTTLRILAGLVRADAGEARMLDRPARAAAARASVGYLPGDLKLYGGMTGSALLDLFARFRPAQPPVLRARLLDALALDPRDLARRVKFLSHGTRQKLGIVIAMQHDPRLLLLDEPTTGLDPLVQMAFRDLVVERAQHGAAVLFSSHVLSEVEAVCGRVAVLGAGRLLALESVDVLRGRMVRRVRVRFRGAPPPTLADTPGVAGCELAGLDATLHVRGDVNPLLRLLARHEIERLVLPEPQLEDIFFHYFAGGRDAGD</sequence>
<proteinExistence type="inferred from homology"/>
<evidence type="ECO:0000256" key="5">
    <source>
        <dbReference type="SAM" id="MobiDB-lite"/>
    </source>
</evidence>
<evidence type="ECO:0000256" key="1">
    <source>
        <dbReference type="ARBA" id="ARBA00005417"/>
    </source>
</evidence>
<feature type="region of interest" description="Disordered" evidence="5">
    <location>
        <begin position="171"/>
        <end position="216"/>
    </location>
</feature>
<accession>A0A538SJP0</accession>
<feature type="compositionally biased region" description="Low complexity" evidence="5">
    <location>
        <begin position="197"/>
        <end position="207"/>
    </location>
</feature>
<evidence type="ECO:0000313" key="7">
    <source>
        <dbReference type="EMBL" id="TMQ51586.1"/>
    </source>
</evidence>
<evidence type="ECO:0000256" key="2">
    <source>
        <dbReference type="ARBA" id="ARBA00022448"/>
    </source>
</evidence>
<dbReference type="Proteomes" id="UP000317716">
    <property type="component" value="Unassembled WGS sequence"/>
</dbReference>
<organism evidence="7 8">
    <name type="scientific">Eiseniibacteriota bacterium</name>
    <dbReference type="NCBI Taxonomy" id="2212470"/>
    <lineage>
        <taxon>Bacteria</taxon>
        <taxon>Candidatus Eiseniibacteriota</taxon>
    </lineage>
</organism>
<feature type="compositionally biased region" description="Basic residues" evidence="5">
    <location>
        <begin position="184"/>
        <end position="193"/>
    </location>
</feature>
<name>A0A538SJP0_UNCEI</name>
<dbReference type="GO" id="GO:0016887">
    <property type="term" value="F:ATP hydrolysis activity"/>
    <property type="evidence" value="ECO:0007669"/>
    <property type="project" value="InterPro"/>
</dbReference>
<feature type="region of interest" description="Disordered" evidence="5">
    <location>
        <begin position="69"/>
        <end position="138"/>
    </location>
</feature>
<keyword evidence="3" id="KW-0547">Nucleotide-binding</keyword>
<feature type="compositionally biased region" description="Basic and acidic residues" evidence="5">
    <location>
        <begin position="93"/>
        <end position="110"/>
    </location>
</feature>
<comment type="caution">
    <text evidence="7">The sequence shown here is derived from an EMBL/GenBank/DDBJ whole genome shotgun (WGS) entry which is preliminary data.</text>
</comment>
<gene>
    <name evidence="7" type="ORF">E6K72_10310</name>
</gene>
<dbReference type="SUPFAM" id="SSF52540">
    <property type="entry name" value="P-loop containing nucleoside triphosphate hydrolases"/>
    <property type="match status" value="1"/>
</dbReference>
<dbReference type="InterPro" id="IPR027417">
    <property type="entry name" value="P-loop_NTPase"/>
</dbReference>
<keyword evidence="2" id="KW-0813">Transport</keyword>
<dbReference type="InterPro" id="IPR003593">
    <property type="entry name" value="AAA+_ATPase"/>
</dbReference>
<comment type="similarity">
    <text evidence="1">Belongs to the ABC transporter superfamily.</text>
</comment>